<dbReference type="GO" id="GO:0016020">
    <property type="term" value="C:membrane"/>
    <property type="evidence" value="ECO:0007669"/>
    <property type="project" value="InterPro"/>
</dbReference>
<evidence type="ECO:0000313" key="5">
    <source>
        <dbReference type="Proteomes" id="UP000887564"/>
    </source>
</evidence>
<organism evidence="5 6">
    <name type="scientific">Parascaris equorum</name>
    <name type="common">Equine roundworm</name>
    <dbReference type="NCBI Taxonomy" id="6256"/>
    <lineage>
        <taxon>Eukaryota</taxon>
        <taxon>Metazoa</taxon>
        <taxon>Ecdysozoa</taxon>
        <taxon>Nematoda</taxon>
        <taxon>Chromadorea</taxon>
        <taxon>Rhabditida</taxon>
        <taxon>Spirurina</taxon>
        <taxon>Ascaridomorpha</taxon>
        <taxon>Ascaridoidea</taxon>
        <taxon>Ascarididae</taxon>
        <taxon>Parascaris</taxon>
    </lineage>
</organism>
<evidence type="ECO:0000313" key="6">
    <source>
        <dbReference type="WBParaSite" id="PEQ_0001367901-mRNA-1"/>
    </source>
</evidence>
<evidence type="ECO:0000256" key="3">
    <source>
        <dbReference type="ARBA" id="ARBA00023136"/>
    </source>
</evidence>
<dbReference type="InterPro" id="IPR011527">
    <property type="entry name" value="ABC1_TM_dom"/>
</dbReference>
<name>A0A914S8Y8_PAREQ</name>
<protein>
    <submittedName>
        <fullName evidence="6">ABC transmembrane type-1 domain-containing protein</fullName>
    </submittedName>
</protein>
<dbReference type="AlphaFoldDB" id="A0A914S8Y8"/>
<dbReference type="SUPFAM" id="SSF90123">
    <property type="entry name" value="ABC transporter transmembrane region"/>
    <property type="match status" value="1"/>
</dbReference>
<keyword evidence="3" id="KW-0472">Membrane</keyword>
<evidence type="ECO:0000259" key="4">
    <source>
        <dbReference type="PROSITE" id="PS50929"/>
    </source>
</evidence>
<sequence length="64" mass="7599">MKDMLLTSNSCWHILCERQIHHIRKRYFAAILRQNMAWFDVNESGDLTTKMSECVQISFDPLPK</sequence>
<reference evidence="6" key="1">
    <citation type="submission" date="2022-11" db="UniProtKB">
        <authorList>
            <consortium name="WormBaseParasite"/>
        </authorList>
    </citation>
    <scope>IDENTIFICATION</scope>
</reference>
<accession>A0A914S8Y8</accession>
<dbReference type="InterPro" id="IPR036640">
    <property type="entry name" value="ABC1_TM_sf"/>
</dbReference>
<evidence type="ECO:0000256" key="1">
    <source>
        <dbReference type="ARBA" id="ARBA00022692"/>
    </source>
</evidence>
<proteinExistence type="predicted"/>
<keyword evidence="2" id="KW-1133">Transmembrane helix</keyword>
<feature type="domain" description="ABC transmembrane type-1" evidence="4">
    <location>
        <begin position="8"/>
        <end position="56"/>
    </location>
</feature>
<evidence type="ECO:0000256" key="2">
    <source>
        <dbReference type="ARBA" id="ARBA00022989"/>
    </source>
</evidence>
<dbReference type="Pfam" id="PF00664">
    <property type="entry name" value="ABC_membrane"/>
    <property type="match status" value="1"/>
</dbReference>
<dbReference type="WBParaSite" id="PEQ_0001367901-mRNA-1">
    <property type="protein sequence ID" value="PEQ_0001367901-mRNA-1"/>
    <property type="gene ID" value="PEQ_0001367901"/>
</dbReference>
<dbReference type="Proteomes" id="UP000887564">
    <property type="component" value="Unplaced"/>
</dbReference>
<keyword evidence="5" id="KW-1185">Reference proteome</keyword>
<dbReference type="PROSITE" id="PS50929">
    <property type="entry name" value="ABC_TM1F"/>
    <property type="match status" value="1"/>
</dbReference>
<dbReference type="GO" id="GO:0140359">
    <property type="term" value="F:ABC-type transporter activity"/>
    <property type="evidence" value="ECO:0007669"/>
    <property type="project" value="InterPro"/>
</dbReference>
<dbReference type="GO" id="GO:0005524">
    <property type="term" value="F:ATP binding"/>
    <property type="evidence" value="ECO:0007669"/>
    <property type="project" value="InterPro"/>
</dbReference>
<dbReference type="Gene3D" id="1.20.1560.10">
    <property type="entry name" value="ABC transporter type 1, transmembrane domain"/>
    <property type="match status" value="1"/>
</dbReference>
<keyword evidence="1" id="KW-0812">Transmembrane</keyword>